<proteinExistence type="inferred from homology"/>
<dbReference type="Gene3D" id="3.60.40.10">
    <property type="entry name" value="PPM-type phosphatase domain"/>
    <property type="match status" value="1"/>
</dbReference>
<dbReference type="AlphaFoldDB" id="A0AAE1HD33"/>
<organism evidence="7 8">
    <name type="scientific">Frankliniella fusca</name>
    <dbReference type="NCBI Taxonomy" id="407009"/>
    <lineage>
        <taxon>Eukaryota</taxon>
        <taxon>Metazoa</taxon>
        <taxon>Ecdysozoa</taxon>
        <taxon>Arthropoda</taxon>
        <taxon>Hexapoda</taxon>
        <taxon>Insecta</taxon>
        <taxon>Pterygota</taxon>
        <taxon>Neoptera</taxon>
        <taxon>Paraneoptera</taxon>
        <taxon>Thysanoptera</taxon>
        <taxon>Terebrantia</taxon>
        <taxon>Thripoidea</taxon>
        <taxon>Thripidae</taxon>
        <taxon>Frankliniella</taxon>
    </lineage>
</organism>
<dbReference type="PROSITE" id="PS51746">
    <property type="entry name" value="PPM_2"/>
    <property type="match status" value="1"/>
</dbReference>
<dbReference type="Proteomes" id="UP001219518">
    <property type="component" value="Unassembled WGS sequence"/>
</dbReference>
<dbReference type="InterPro" id="IPR036457">
    <property type="entry name" value="PPM-type-like_dom_sf"/>
</dbReference>
<accession>A0AAE1HD33</accession>
<feature type="compositionally biased region" description="Basic and acidic residues" evidence="5">
    <location>
        <begin position="227"/>
        <end position="238"/>
    </location>
</feature>
<keyword evidence="3 4" id="KW-0904">Protein phosphatase</keyword>
<dbReference type="InterPro" id="IPR015655">
    <property type="entry name" value="PP2C"/>
</dbReference>
<comment type="caution">
    <text evidence="7">The sequence shown here is derived from an EMBL/GenBank/DDBJ whole genome shotgun (WGS) entry which is preliminary data.</text>
</comment>
<dbReference type="InterPro" id="IPR001932">
    <property type="entry name" value="PPM-type_phosphatase-like_dom"/>
</dbReference>
<evidence type="ECO:0000256" key="1">
    <source>
        <dbReference type="ARBA" id="ARBA00022723"/>
    </source>
</evidence>
<feature type="region of interest" description="Disordered" evidence="5">
    <location>
        <begin position="209"/>
        <end position="250"/>
    </location>
</feature>
<evidence type="ECO:0000256" key="2">
    <source>
        <dbReference type="ARBA" id="ARBA00022801"/>
    </source>
</evidence>
<protein>
    <submittedName>
        <fullName evidence="7">Protein phosphatase 1L</fullName>
    </submittedName>
</protein>
<dbReference type="SMART" id="SM00332">
    <property type="entry name" value="PP2Cc"/>
    <property type="match status" value="1"/>
</dbReference>
<reference evidence="7" key="2">
    <citation type="journal article" date="2023" name="BMC Genomics">
        <title>Pest status, molecular evolution, and epigenetic factors derived from the genome assembly of Frankliniella fusca, a thysanopteran phytovirus vector.</title>
        <authorList>
            <person name="Catto M.A."/>
            <person name="Labadie P.E."/>
            <person name="Jacobson A.L."/>
            <person name="Kennedy G.G."/>
            <person name="Srinivasan R."/>
            <person name="Hunt B.G."/>
        </authorList>
    </citation>
    <scope>NUCLEOTIDE SEQUENCE</scope>
    <source>
        <strain evidence="7">PL_HMW_Pooled</strain>
    </source>
</reference>
<name>A0AAE1HD33_9NEOP</name>
<gene>
    <name evidence="7" type="ORF">KUF71_008181</name>
</gene>
<evidence type="ECO:0000313" key="7">
    <source>
        <dbReference type="EMBL" id="KAK3919032.1"/>
    </source>
</evidence>
<evidence type="ECO:0000256" key="3">
    <source>
        <dbReference type="ARBA" id="ARBA00022912"/>
    </source>
</evidence>
<evidence type="ECO:0000256" key="5">
    <source>
        <dbReference type="SAM" id="MobiDB-lite"/>
    </source>
</evidence>
<reference evidence="7" key="1">
    <citation type="submission" date="2021-07" db="EMBL/GenBank/DDBJ databases">
        <authorList>
            <person name="Catto M.A."/>
            <person name="Jacobson A."/>
            <person name="Kennedy G."/>
            <person name="Labadie P."/>
            <person name="Hunt B.G."/>
            <person name="Srinivasan R."/>
        </authorList>
    </citation>
    <scope>NUCLEOTIDE SEQUENCE</scope>
    <source>
        <strain evidence="7">PL_HMW_Pooled</strain>
        <tissue evidence="7">Head</tissue>
    </source>
</reference>
<dbReference type="EMBL" id="JAHWGI010000969">
    <property type="protein sequence ID" value="KAK3919032.1"/>
    <property type="molecule type" value="Genomic_DNA"/>
</dbReference>
<evidence type="ECO:0000256" key="4">
    <source>
        <dbReference type="RuleBase" id="RU003465"/>
    </source>
</evidence>
<dbReference type="InterPro" id="IPR000222">
    <property type="entry name" value="PP2C_BS"/>
</dbReference>
<evidence type="ECO:0000259" key="6">
    <source>
        <dbReference type="PROSITE" id="PS51746"/>
    </source>
</evidence>
<keyword evidence="8" id="KW-1185">Reference proteome</keyword>
<keyword evidence="1" id="KW-0479">Metal-binding</keyword>
<dbReference type="CDD" id="cd00143">
    <property type="entry name" value="PP2Cc"/>
    <property type="match status" value="1"/>
</dbReference>
<dbReference type="GO" id="GO:0046872">
    <property type="term" value="F:metal ion binding"/>
    <property type="evidence" value="ECO:0007669"/>
    <property type="project" value="UniProtKB-KW"/>
</dbReference>
<evidence type="ECO:0000313" key="8">
    <source>
        <dbReference type="Proteomes" id="UP001219518"/>
    </source>
</evidence>
<comment type="similarity">
    <text evidence="4">Belongs to the PP2C family.</text>
</comment>
<feature type="compositionally biased region" description="Polar residues" evidence="5">
    <location>
        <begin position="241"/>
        <end position="250"/>
    </location>
</feature>
<dbReference type="PANTHER" id="PTHR47992">
    <property type="entry name" value="PROTEIN PHOSPHATASE"/>
    <property type="match status" value="1"/>
</dbReference>
<feature type="domain" description="PPM-type phosphatase" evidence="6">
    <location>
        <begin position="132"/>
        <end position="492"/>
    </location>
</feature>
<sequence length="508" mass="55263">MEDDLEDRVLYQTYVSHMKLMSRLSLALPGSLRWSWGGGGPGGHAWRLLRLYVLRPEVLVCGAVMILVLAYLQAADAWAPWARGPAAGVSHVSPVRSLFSRLQGLRQLVNGSVGVGAVSGAERLSWELREGEIAAYAVQGRRPKMEDRFVVNDNINDTGVALFAVFDGHGGEFAANYAKEKLVPSLNHKVAEIKKFVAEGGVKRHPVYGTPTAAKGSANPGSSTPETVKKGAPVEKKNSFRKTMSTSQTDECVRKNGGVTDPELLLKMDSIPRSITREVRPSLSDEVAPTSGPASTYVDNSGAINYGRLLTDEVLAADYQLVEAAKKTMDVAGTTALIAVMEGSRLIVANVGDSRGVMCDSRGKAIPLSFDHKPQQMRERKRIKEAGGFITFNGVWRVAGILATSRALGDYPLKDKKLVIANPDILTFDLSNHKPQFIILASDGLWDTFSNEEAVAFVRERLTEPHMGAKSLTLQSYYRGSLDNITVVVINLKDRQWNSTTPAQSKAV</sequence>
<dbReference type="SUPFAM" id="SSF81606">
    <property type="entry name" value="PP2C-like"/>
    <property type="match status" value="1"/>
</dbReference>
<dbReference type="Pfam" id="PF00481">
    <property type="entry name" value="PP2C"/>
    <property type="match status" value="2"/>
</dbReference>
<keyword evidence="2 4" id="KW-0378">Hydrolase</keyword>
<dbReference type="GO" id="GO:0004722">
    <property type="term" value="F:protein serine/threonine phosphatase activity"/>
    <property type="evidence" value="ECO:0007669"/>
    <property type="project" value="InterPro"/>
</dbReference>
<dbReference type="PROSITE" id="PS01032">
    <property type="entry name" value="PPM_1"/>
    <property type="match status" value="1"/>
</dbReference>